<protein>
    <recommendedName>
        <fullName evidence="4">MARVEL domain-containing protein</fullName>
    </recommendedName>
</protein>
<keyword evidence="1" id="KW-1133">Transmembrane helix</keyword>
<evidence type="ECO:0000313" key="2">
    <source>
        <dbReference type="EMBL" id="KAK5044643.1"/>
    </source>
</evidence>
<comment type="caution">
    <text evidence="2">The sequence shown here is derived from an EMBL/GenBank/DDBJ whole genome shotgun (WGS) entry which is preliminary data.</text>
</comment>
<keyword evidence="3" id="KW-1185">Reference proteome</keyword>
<dbReference type="Proteomes" id="UP001358417">
    <property type="component" value="Unassembled WGS sequence"/>
</dbReference>
<name>A0AAV9MT34_9EURO</name>
<evidence type="ECO:0008006" key="4">
    <source>
        <dbReference type="Google" id="ProtNLM"/>
    </source>
</evidence>
<reference evidence="2 3" key="1">
    <citation type="submission" date="2023-08" db="EMBL/GenBank/DDBJ databases">
        <title>Black Yeasts Isolated from many extreme environments.</title>
        <authorList>
            <person name="Coleine C."/>
            <person name="Stajich J.E."/>
            <person name="Selbmann L."/>
        </authorList>
    </citation>
    <scope>NUCLEOTIDE SEQUENCE [LARGE SCALE GENOMIC DNA]</scope>
    <source>
        <strain evidence="2 3">CCFEE 5792</strain>
    </source>
</reference>
<accession>A0AAV9MT34</accession>
<sequence length="151" mass="16442">MFQYAQAHRPEFILPGWFVYLRIAQGVLAVLSLILSAFAAAKFVDTTADTATFFAWTAIYIPAAIFVIPQFPDEIKSIAMFLIMDVLSTIWWLVGFGLSTAAAVLLGAALDIVINAFGSDPRTKVYDDYLRAWTIGCAVTRASVGVAGLEL</sequence>
<feature type="transmembrane region" description="Helical" evidence="1">
    <location>
        <begin position="53"/>
        <end position="71"/>
    </location>
</feature>
<feature type="transmembrane region" description="Helical" evidence="1">
    <location>
        <begin position="20"/>
        <end position="41"/>
    </location>
</feature>
<dbReference type="AlphaFoldDB" id="A0AAV9MT34"/>
<dbReference type="GeneID" id="89978813"/>
<feature type="transmembrane region" description="Helical" evidence="1">
    <location>
        <begin position="91"/>
        <end position="114"/>
    </location>
</feature>
<keyword evidence="1" id="KW-0812">Transmembrane</keyword>
<evidence type="ECO:0000256" key="1">
    <source>
        <dbReference type="SAM" id="Phobius"/>
    </source>
</evidence>
<organism evidence="2 3">
    <name type="scientific">Exophiala bonariae</name>
    <dbReference type="NCBI Taxonomy" id="1690606"/>
    <lineage>
        <taxon>Eukaryota</taxon>
        <taxon>Fungi</taxon>
        <taxon>Dikarya</taxon>
        <taxon>Ascomycota</taxon>
        <taxon>Pezizomycotina</taxon>
        <taxon>Eurotiomycetes</taxon>
        <taxon>Chaetothyriomycetidae</taxon>
        <taxon>Chaetothyriales</taxon>
        <taxon>Herpotrichiellaceae</taxon>
        <taxon>Exophiala</taxon>
    </lineage>
</organism>
<gene>
    <name evidence="2" type="ORF">LTR84_010657</name>
</gene>
<evidence type="ECO:0000313" key="3">
    <source>
        <dbReference type="Proteomes" id="UP001358417"/>
    </source>
</evidence>
<dbReference type="EMBL" id="JAVRRD010000046">
    <property type="protein sequence ID" value="KAK5044643.1"/>
    <property type="molecule type" value="Genomic_DNA"/>
</dbReference>
<keyword evidence="1" id="KW-0472">Membrane</keyword>
<proteinExistence type="predicted"/>
<dbReference type="RefSeq" id="XP_064700299.1">
    <property type="nucleotide sequence ID" value="XM_064854192.1"/>
</dbReference>